<dbReference type="PANTHER" id="PTHR10900">
    <property type="entry name" value="PERIOSTIN-RELATED"/>
    <property type="match status" value="1"/>
</dbReference>
<reference evidence="2" key="1">
    <citation type="submission" date="2022-05" db="EMBL/GenBank/DDBJ databases">
        <authorList>
            <person name="Jo J.-H."/>
            <person name="Im W.-T."/>
        </authorList>
    </citation>
    <scope>NUCLEOTIDE SEQUENCE</scope>
    <source>
        <strain evidence="2">SE158</strain>
    </source>
</reference>
<dbReference type="PROSITE" id="PS51257">
    <property type="entry name" value="PROKAR_LIPOPROTEIN"/>
    <property type="match status" value="1"/>
</dbReference>
<organism evidence="2 3">
    <name type="scientific">Sphingomonas alba</name>
    <dbReference type="NCBI Taxonomy" id="2908208"/>
    <lineage>
        <taxon>Bacteria</taxon>
        <taxon>Pseudomonadati</taxon>
        <taxon>Pseudomonadota</taxon>
        <taxon>Alphaproteobacteria</taxon>
        <taxon>Sphingomonadales</taxon>
        <taxon>Sphingomonadaceae</taxon>
        <taxon>Sphingomonas</taxon>
    </lineage>
</organism>
<evidence type="ECO:0000313" key="3">
    <source>
        <dbReference type="Proteomes" id="UP001165363"/>
    </source>
</evidence>
<comment type="caution">
    <text evidence="2">The sequence shown here is derived from an EMBL/GenBank/DDBJ whole genome shotgun (WGS) entry which is preliminary data.</text>
</comment>
<dbReference type="EMBL" id="JAMGBD010000001">
    <property type="protein sequence ID" value="MCL6683894.1"/>
    <property type="molecule type" value="Genomic_DNA"/>
</dbReference>
<name>A0ABT0RNM5_9SPHN</name>
<accession>A0ABT0RNM5</accession>
<dbReference type="Pfam" id="PF02469">
    <property type="entry name" value="Fasciclin"/>
    <property type="match status" value="1"/>
</dbReference>
<dbReference type="Proteomes" id="UP001165363">
    <property type="component" value="Unassembled WGS sequence"/>
</dbReference>
<evidence type="ECO:0000313" key="2">
    <source>
        <dbReference type="EMBL" id="MCL6683894.1"/>
    </source>
</evidence>
<proteinExistence type="predicted"/>
<dbReference type="SUPFAM" id="SSF82153">
    <property type="entry name" value="FAS1 domain"/>
    <property type="match status" value="1"/>
</dbReference>
<protein>
    <submittedName>
        <fullName evidence="2">Fasciclin domain-containing protein</fullName>
    </submittedName>
</protein>
<dbReference type="InterPro" id="IPR036378">
    <property type="entry name" value="FAS1_dom_sf"/>
</dbReference>
<keyword evidence="3" id="KW-1185">Reference proteome</keyword>
<dbReference type="Gene3D" id="2.30.180.10">
    <property type="entry name" value="FAS1 domain"/>
    <property type="match status" value="1"/>
</dbReference>
<dbReference type="InterPro" id="IPR000782">
    <property type="entry name" value="FAS1_domain"/>
</dbReference>
<dbReference type="PANTHER" id="PTHR10900:SF77">
    <property type="entry name" value="FI19380P1"/>
    <property type="match status" value="1"/>
</dbReference>
<dbReference type="SMART" id="SM00554">
    <property type="entry name" value="FAS1"/>
    <property type="match status" value="1"/>
</dbReference>
<gene>
    <name evidence="2" type="ORF">LZ536_08265</name>
</gene>
<evidence type="ECO:0000259" key="1">
    <source>
        <dbReference type="PROSITE" id="PS50213"/>
    </source>
</evidence>
<feature type="domain" description="FAS1" evidence="1">
    <location>
        <begin position="42"/>
        <end position="183"/>
    </location>
</feature>
<dbReference type="RefSeq" id="WP_249848015.1">
    <property type="nucleotide sequence ID" value="NZ_JAMGBD010000001.1"/>
</dbReference>
<dbReference type="InterPro" id="IPR050904">
    <property type="entry name" value="Adhesion/Biosynth-related"/>
</dbReference>
<dbReference type="PROSITE" id="PS50213">
    <property type="entry name" value="FAS1"/>
    <property type="match status" value="1"/>
</dbReference>
<sequence length="189" mass="19365">MNKRMISLGLAVGLIALAGCNKNQEGKEAAANGTEAVKKAGDKTIAASLDANSKYASLAKAAGLDLTLQGAGPYTVFVPDDAAFDKLPPGTTEDWTKPEGRPELTRTLTYSILPGTVLAEDIAKAIDNGKGKAELATMGGEVLTATKDGDKIVLTDAAGGKATIVKADDTMANGVIHHTDAVLMPNKAS</sequence>